<keyword evidence="6" id="KW-1185">Reference proteome</keyword>
<accession>A0A4Q7ZJZ7</accession>
<dbReference type="Gene3D" id="1.10.3630.10">
    <property type="entry name" value="yeast vps74-n-term truncation variant domain like"/>
    <property type="match status" value="1"/>
</dbReference>
<dbReference type="AlphaFoldDB" id="A0A4Q7ZJZ7"/>
<comment type="caution">
    <text evidence="5">The sequence shown here is derived from an EMBL/GenBank/DDBJ whole genome shotgun (WGS) entry which is preliminary data.</text>
</comment>
<dbReference type="InterPro" id="IPR038261">
    <property type="entry name" value="GPP34-like_sf"/>
</dbReference>
<reference evidence="5 6" key="1">
    <citation type="submission" date="2019-02" db="EMBL/GenBank/DDBJ databases">
        <title>Sequencing the genomes of 1000 actinobacteria strains.</title>
        <authorList>
            <person name="Klenk H.-P."/>
        </authorList>
    </citation>
    <scope>NUCLEOTIDE SEQUENCE [LARGE SCALE GENOMIC DNA]</scope>
    <source>
        <strain evidence="5 6">DSM 45162</strain>
    </source>
</reference>
<dbReference type="GO" id="GO:0070273">
    <property type="term" value="F:phosphatidylinositol-4-phosphate binding"/>
    <property type="evidence" value="ECO:0007669"/>
    <property type="project" value="InterPro"/>
</dbReference>
<evidence type="ECO:0000313" key="6">
    <source>
        <dbReference type="Proteomes" id="UP000292564"/>
    </source>
</evidence>
<keyword evidence="4" id="KW-0472">Membrane</keyword>
<dbReference type="GO" id="GO:0005737">
    <property type="term" value="C:cytoplasm"/>
    <property type="evidence" value="ECO:0007669"/>
    <property type="project" value="UniProtKB-ARBA"/>
</dbReference>
<dbReference type="Proteomes" id="UP000292564">
    <property type="component" value="Unassembled WGS sequence"/>
</dbReference>
<keyword evidence="2" id="KW-0333">Golgi apparatus</keyword>
<evidence type="ECO:0000256" key="1">
    <source>
        <dbReference type="ARBA" id="ARBA00004255"/>
    </source>
</evidence>
<comment type="subcellular location">
    <subcellularLocation>
        <location evidence="1">Golgi apparatus membrane</location>
        <topology evidence="1">Peripheral membrane protein</topology>
        <orientation evidence="1">Cytoplasmic side</orientation>
    </subcellularLocation>
</comment>
<sequence length="221" mass="24540">MQRLPLRAELYLLAHDEDRTDLRPWTNLPALGIALVGACLIDLVITGWIDVADDHVSPRTASNQWTGDYASDLVLHTVRVPPPGPTVADVLHRHSPDMYQQTTNLLLHSGILRRTRRRLRGSRYQLVEPMVVPRARGAPRQAVEYPERSDLHTDALCALIRSTGLESILYLSLPASQLRARLDAITNGIRTRFGDPRLHAIPDITAAVDTAIGALSVAVYR</sequence>
<name>A0A4Q7ZJZ7_9ACTN</name>
<protein>
    <submittedName>
        <fullName evidence="5">Golgi phosphoprotein 3 GPP34</fullName>
    </submittedName>
</protein>
<evidence type="ECO:0000256" key="2">
    <source>
        <dbReference type="ARBA" id="ARBA00023034"/>
    </source>
</evidence>
<dbReference type="Pfam" id="PF05719">
    <property type="entry name" value="GPP34"/>
    <property type="match status" value="1"/>
</dbReference>
<proteinExistence type="predicted"/>
<organism evidence="5 6">
    <name type="scientific">Krasilnikovia cinnamomea</name>
    <dbReference type="NCBI Taxonomy" id="349313"/>
    <lineage>
        <taxon>Bacteria</taxon>
        <taxon>Bacillati</taxon>
        <taxon>Actinomycetota</taxon>
        <taxon>Actinomycetes</taxon>
        <taxon>Micromonosporales</taxon>
        <taxon>Micromonosporaceae</taxon>
        <taxon>Krasilnikovia</taxon>
    </lineage>
</organism>
<dbReference type="RefSeq" id="WP_165449485.1">
    <property type="nucleotide sequence ID" value="NZ_SHKY01000001.1"/>
</dbReference>
<keyword evidence="3" id="KW-0446">Lipid-binding</keyword>
<dbReference type="InterPro" id="IPR008628">
    <property type="entry name" value="GPP34-like"/>
</dbReference>
<gene>
    <name evidence="5" type="ORF">EV385_3036</name>
</gene>
<dbReference type="EMBL" id="SHKY01000001">
    <property type="protein sequence ID" value="RZU51227.1"/>
    <property type="molecule type" value="Genomic_DNA"/>
</dbReference>
<dbReference type="GO" id="GO:0012505">
    <property type="term" value="C:endomembrane system"/>
    <property type="evidence" value="ECO:0007669"/>
    <property type="project" value="UniProtKB-ARBA"/>
</dbReference>
<evidence type="ECO:0000313" key="5">
    <source>
        <dbReference type="EMBL" id="RZU51227.1"/>
    </source>
</evidence>
<evidence type="ECO:0000256" key="3">
    <source>
        <dbReference type="ARBA" id="ARBA00023121"/>
    </source>
</evidence>
<evidence type="ECO:0000256" key="4">
    <source>
        <dbReference type="ARBA" id="ARBA00023136"/>
    </source>
</evidence>